<feature type="compositionally biased region" description="Polar residues" evidence="1">
    <location>
        <begin position="36"/>
        <end position="49"/>
    </location>
</feature>
<accession>A0A0C3JPJ7</accession>
<evidence type="ECO:0000256" key="1">
    <source>
        <dbReference type="SAM" id="MobiDB-lite"/>
    </source>
</evidence>
<gene>
    <name evidence="2" type="ORF">M404DRAFT_833722</name>
</gene>
<dbReference type="HOGENOM" id="CLU_2264835_0_0_1"/>
<proteinExistence type="predicted"/>
<dbReference type="EMBL" id="KN831950">
    <property type="protein sequence ID" value="KIO11128.1"/>
    <property type="molecule type" value="Genomic_DNA"/>
</dbReference>
<feature type="region of interest" description="Disordered" evidence="1">
    <location>
        <begin position="36"/>
        <end position="56"/>
    </location>
</feature>
<reference evidence="3" key="2">
    <citation type="submission" date="2015-01" db="EMBL/GenBank/DDBJ databases">
        <title>Evolutionary Origins and Diversification of the Mycorrhizal Mutualists.</title>
        <authorList>
            <consortium name="DOE Joint Genome Institute"/>
            <consortium name="Mycorrhizal Genomics Consortium"/>
            <person name="Kohler A."/>
            <person name="Kuo A."/>
            <person name="Nagy L.G."/>
            <person name="Floudas D."/>
            <person name="Copeland A."/>
            <person name="Barry K.W."/>
            <person name="Cichocki N."/>
            <person name="Veneault-Fourrey C."/>
            <person name="LaButti K."/>
            <person name="Lindquist E.A."/>
            <person name="Lipzen A."/>
            <person name="Lundell T."/>
            <person name="Morin E."/>
            <person name="Murat C."/>
            <person name="Riley R."/>
            <person name="Ohm R."/>
            <person name="Sun H."/>
            <person name="Tunlid A."/>
            <person name="Henrissat B."/>
            <person name="Grigoriev I.V."/>
            <person name="Hibbett D.S."/>
            <person name="Martin F."/>
        </authorList>
    </citation>
    <scope>NUCLEOTIDE SEQUENCE [LARGE SCALE GENOMIC DNA]</scope>
    <source>
        <strain evidence="3">Marx 270</strain>
    </source>
</reference>
<name>A0A0C3JPJ7_PISTI</name>
<keyword evidence="3" id="KW-1185">Reference proteome</keyword>
<sequence length="103" mass="11608">MVHWLLKCQQAGFDRSVDRRIGGHWNRCRRIAATSTRPSASGYKISTPSKQPPLAVRSRPCVSARHHDKKISKCSTVPQYVSYQAEIETLTAPISDIRCARTE</sequence>
<reference evidence="2 3" key="1">
    <citation type="submission" date="2014-04" db="EMBL/GenBank/DDBJ databases">
        <authorList>
            <consortium name="DOE Joint Genome Institute"/>
            <person name="Kuo A."/>
            <person name="Kohler A."/>
            <person name="Costa M.D."/>
            <person name="Nagy L.G."/>
            <person name="Floudas D."/>
            <person name="Copeland A."/>
            <person name="Barry K.W."/>
            <person name="Cichocki N."/>
            <person name="Veneault-Fourrey C."/>
            <person name="LaButti K."/>
            <person name="Lindquist E.A."/>
            <person name="Lipzen A."/>
            <person name="Lundell T."/>
            <person name="Morin E."/>
            <person name="Murat C."/>
            <person name="Sun H."/>
            <person name="Tunlid A."/>
            <person name="Henrissat B."/>
            <person name="Grigoriev I.V."/>
            <person name="Hibbett D.S."/>
            <person name="Martin F."/>
            <person name="Nordberg H.P."/>
            <person name="Cantor M.N."/>
            <person name="Hua S.X."/>
        </authorList>
    </citation>
    <scope>NUCLEOTIDE SEQUENCE [LARGE SCALE GENOMIC DNA]</scope>
    <source>
        <strain evidence="2 3">Marx 270</strain>
    </source>
</reference>
<dbReference type="AlphaFoldDB" id="A0A0C3JPJ7"/>
<organism evidence="2 3">
    <name type="scientific">Pisolithus tinctorius Marx 270</name>
    <dbReference type="NCBI Taxonomy" id="870435"/>
    <lineage>
        <taxon>Eukaryota</taxon>
        <taxon>Fungi</taxon>
        <taxon>Dikarya</taxon>
        <taxon>Basidiomycota</taxon>
        <taxon>Agaricomycotina</taxon>
        <taxon>Agaricomycetes</taxon>
        <taxon>Agaricomycetidae</taxon>
        <taxon>Boletales</taxon>
        <taxon>Sclerodermatineae</taxon>
        <taxon>Pisolithaceae</taxon>
        <taxon>Pisolithus</taxon>
    </lineage>
</organism>
<dbReference type="Proteomes" id="UP000054217">
    <property type="component" value="Unassembled WGS sequence"/>
</dbReference>
<evidence type="ECO:0000313" key="3">
    <source>
        <dbReference type="Proteomes" id="UP000054217"/>
    </source>
</evidence>
<dbReference type="InParanoid" id="A0A0C3JPJ7"/>
<protein>
    <submittedName>
        <fullName evidence="2">Uncharacterized protein</fullName>
    </submittedName>
</protein>
<evidence type="ECO:0000313" key="2">
    <source>
        <dbReference type="EMBL" id="KIO11128.1"/>
    </source>
</evidence>